<dbReference type="AlphaFoldDB" id="A0A914KJN8"/>
<comment type="catalytic activity">
    <reaction evidence="10">
        <text>a 2-oxocarboxylate + L-ornithine = L-glutamate 5-semialdehyde + an L-alpha-amino acid</text>
        <dbReference type="Rhea" id="RHEA:13877"/>
        <dbReference type="ChEBI" id="CHEBI:35179"/>
        <dbReference type="ChEBI" id="CHEBI:46911"/>
        <dbReference type="ChEBI" id="CHEBI:58066"/>
        <dbReference type="ChEBI" id="CHEBI:59869"/>
        <dbReference type="EC" id="2.6.1.13"/>
    </reaction>
</comment>
<dbReference type="InterPro" id="IPR049704">
    <property type="entry name" value="Aminotrans_3_PPA_site"/>
</dbReference>
<keyword evidence="7 10" id="KW-0808">Transferase</keyword>
<evidence type="ECO:0000256" key="7">
    <source>
        <dbReference type="ARBA" id="ARBA00022679"/>
    </source>
</evidence>
<dbReference type="Gene3D" id="3.90.1150.10">
    <property type="entry name" value="Aspartate Aminotransferase, domain 1"/>
    <property type="match status" value="1"/>
</dbReference>
<evidence type="ECO:0000256" key="3">
    <source>
        <dbReference type="ARBA" id="ARBA00004998"/>
    </source>
</evidence>
<dbReference type="GO" id="GO:0010121">
    <property type="term" value="P:L-arginine catabolic process to proline via ornithine"/>
    <property type="evidence" value="ECO:0007669"/>
    <property type="project" value="TreeGrafter"/>
</dbReference>
<dbReference type="InterPro" id="IPR005814">
    <property type="entry name" value="Aminotrans_3"/>
</dbReference>
<evidence type="ECO:0000256" key="4">
    <source>
        <dbReference type="ARBA" id="ARBA00008954"/>
    </source>
</evidence>
<dbReference type="Gene3D" id="3.40.640.10">
    <property type="entry name" value="Type I PLP-dependent aspartate aminotransferase-like (Major domain)"/>
    <property type="match status" value="1"/>
</dbReference>
<dbReference type="InterPro" id="IPR010164">
    <property type="entry name" value="Orn_aminotrans"/>
</dbReference>
<dbReference type="InterPro" id="IPR050103">
    <property type="entry name" value="Class-III_PLP-dep_AT"/>
</dbReference>
<dbReference type="GO" id="GO:0042802">
    <property type="term" value="F:identical protein binding"/>
    <property type="evidence" value="ECO:0007669"/>
    <property type="project" value="TreeGrafter"/>
</dbReference>
<evidence type="ECO:0000256" key="5">
    <source>
        <dbReference type="ARBA" id="ARBA00012924"/>
    </source>
</evidence>
<dbReference type="WBParaSite" id="Minc3s00025g01600">
    <property type="protein sequence ID" value="Minc3s00025g01600"/>
    <property type="gene ID" value="Minc3s00025g01600"/>
</dbReference>
<evidence type="ECO:0000256" key="8">
    <source>
        <dbReference type="ARBA" id="ARBA00022898"/>
    </source>
</evidence>
<evidence type="ECO:0000313" key="12">
    <source>
        <dbReference type="WBParaSite" id="Minc3s00025g01600"/>
    </source>
</evidence>
<dbReference type="PIRSF" id="PIRSF000521">
    <property type="entry name" value="Transaminase_4ab_Lys_Orn"/>
    <property type="match status" value="1"/>
</dbReference>
<accession>A0A914KJN8</accession>
<dbReference type="InterPro" id="IPR015422">
    <property type="entry name" value="PyrdxlP-dep_Trfase_small"/>
</dbReference>
<dbReference type="Pfam" id="PF00202">
    <property type="entry name" value="Aminotran_3"/>
    <property type="match status" value="1"/>
</dbReference>
<comment type="similarity">
    <text evidence="4 9">Belongs to the class-III pyridoxal-phosphate-dependent aminotransferase family.</text>
</comment>
<dbReference type="GO" id="GO:0030170">
    <property type="term" value="F:pyridoxal phosphate binding"/>
    <property type="evidence" value="ECO:0007669"/>
    <property type="project" value="InterPro"/>
</dbReference>
<evidence type="ECO:0000256" key="10">
    <source>
        <dbReference type="RuleBase" id="RU365036"/>
    </source>
</evidence>
<name>A0A914KJN8_MELIC</name>
<dbReference type="EC" id="2.6.1.13" evidence="5 10"/>
<dbReference type="PANTHER" id="PTHR11986">
    <property type="entry name" value="AMINOTRANSFERASE CLASS III"/>
    <property type="match status" value="1"/>
</dbReference>
<dbReference type="Proteomes" id="UP000887563">
    <property type="component" value="Unplaced"/>
</dbReference>
<dbReference type="GO" id="GO:0004587">
    <property type="term" value="F:ornithine aminotransferase activity"/>
    <property type="evidence" value="ECO:0007669"/>
    <property type="project" value="UniProtKB-EC"/>
</dbReference>
<comment type="pathway">
    <text evidence="3 10">Amino-acid biosynthesis; L-proline biosynthesis; L-glutamate 5-semialdehyde from L-ornithine: step 1/1.</text>
</comment>
<evidence type="ECO:0000313" key="11">
    <source>
        <dbReference type="Proteomes" id="UP000887563"/>
    </source>
</evidence>
<dbReference type="FunFam" id="3.90.1150.10:FF:000152">
    <property type="entry name" value="Ornithine aminotransferase"/>
    <property type="match status" value="1"/>
</dbReference>
<protein>
    <recommendedName>
        <fullName evidence="5 10">Ornithine aminotransferase</fullName>
        <ecNumber evidence="5 10">2.6.1.13</ecNumber>
    </recommendedName>
</protein>
<keyword evidence="8 9" id="KW-0663">Pyridoxal phosphate</keyword>
<sequence>MLLTNFKYFANLSKKNSVQVLFRNLSKSASQQKTSQQKTSQHYIEKEAKYGAHNYKPIPVVISHGKGCNVWDVDGKSYYDCLSGYSALNQGHCHPRLVKVMQEQCQMLTLTSRAFYTNALGEYAEYLTKLFGYQKMMPMNSGVEAVDTAVKLARKWAYEVKGVPPSHAKIIFARDNFHGRSLMACSASTDPDCFENFGPFLPNFMHVKFDSLTDLEIALSDPHCAAFVVEPIQGEAGVVMPSEGYLKGVRELCTRNRVLMVADEVQTGLGRTGRMLCCDHYNVRPDIVTLGKALSGGLYPISAVLADDEIMLTIKPGQHGSTYGGNPLSAKIAIEALKIIKEENLCENALKMGNLLINELNKLPKNVVTSVRGKGLLCAIVINESINAWDVCLKLKENGLLAKNTHKQIIRFAPPLVINEKQILEVSQIIGNTIKQFV</sequence>
<dbReference type="PANTHER" id="PTHR11986:SF18">
    <property type="entry name" value="ORNITHINE AMINOTRANSFERASE, MITOCHONDRIAL"/>
    <property type="match status" value="1"/>
</dbReference>
<dbReference type="InterPro" id="IPR015424">
    <property type="entry name" value="PyrdxlP-dep_Trfase"/>
</dbReference>
<keyword evidence="11" id="KW-1185">Reference proteome</keyword>
<dbReference type="InterPro" id="IPR015421">
    <property type="entry name" value="PyrdxlP-dep_Trfase_major"/>
</dbReference>
<keyword evidence="6 10" id="KW-0032">Aminotransferase</keyword>
<proteinExistence type="inferred from homology"/>
<dbReference type="GO" id="GO:0005759">
    <property type="term" value="C:mitochondrial matrix"/>
    <property type="evidence" value="ECO:0007669"/>
    <property type="project" value="UniProtKB-SubCell"/>
</dbReference>
<evidence type="ECO:0000256" key="1">
    <source>
        <dbReference type="ARBA" id="ARBA00001933"/>
    </source>
</evidence>
<comment type="subcellular location">
    <subcellularLocation>
        <location evidence="2">Mitochondrion matrix</location>
    </subcellularLocation>
</comment>
<dbReference type="CDD" id="cd00610">
    <property type="entry name" value="OAT_like"/>
    <property type="match status" value="1"/>
</dbReference>
<comment type="cofactor">
    <cofactor evidence="1 10">
        <name>pyridoxal 5'-phosphate</name>
        <dbReference type="ChEBI" id="CHEBI:597326"/>
    </cofactor>
</comment>
<reference evidence="12" key="1">
    <citation type="submission" date="2022-11" db="UniProtKB">
        <authorList>
            <consortium name="WormBaseParasite"/>
        </authorList>
    </citation>
    <scope>IDENTIFICATION</scope>
</reference>
<dbReference type="SUPFAM" id="SSF53383">
    <property type="entry name" value="PLP-dependent transferases"/>
    <property type="match status" value="1"/>
</dbReference>
<dbReference type="GO" id="GO:0019544">
    <property type="term" value="P:L-arginine catabolic process to L-glutamate"/>
    <property type="evidence" value="ECO:0007669"/>
    <property type="project" value="TreeGrafter"/>
</dbReference>
<evidence type="ECO:0000256" key="2">
    <source>
        <dbReference type="ARBA" id="ARBA00004305"/>
    </source>
</evidence>
<evidence type="ECO:0000256" key="6">
    <source>
        <dbReference type="ARBA" id="ARBA00022576"/>
    </source>
</evidence>
<evidence type="ECO:0000256" key="9">
    <source>
        <dbReference type="RuleBase" id="RU003560"/>
    </source>
</evidence>
<dbReference type="NCBIfam" id="TIGR01885">
    <property type="entry name" value="Orn_aminotrans"/>
    <property type="match status" value="1"/>
</dbReference>
<organism evidence="11 12">
    <name type="scientific">Meloidogyne incognita</name>
    <name type="common">Southern root-knot nematode worm</name>
    <name type="synonym">Oxyuris incognita</name>
    <dbReference type="NCBI Taxonomy" id="6306"/>
    <lineage>
        <taxon>Eukaryota</taxon>
        <taxon>Metazoa</taxon>
        <taxon>Ecdysozoa</taxon>
        <taxon>Nematoda</taxon>
        <taxon>Chromadorea</taxon>
        <taxon>Rhabditida</taxon>
        <taxon>Tylenchina</taxon>
        <taxon>Tylenchomorpha</taxon>
        <taxon>Tylenchoidea</taxon>
        <taxon>Meloidogynidae</taxon>
        <taxon>Meloidogyninae</taxon>
        <taxon>Meloidogyne</taxon>
        <taxon>Meloidogyne incognita group</taxon>
    </lineage>
</organism>
<dbReference type="PROSITE" id="PS00600">
    <property type="entry name" value="AA_TRANSFER_CLASS_3"/>
    <property type="match status" value="1"/>
</dbReference>
<dbReference type="FunFam" id="3.40.640.10:FF:000011">
    <property type="entry name" value="Ornithine aminotransferase"/>
    <property type="match status" value="1"/>
</dbReference>